<dbReference type="EMBL" id="JAAKFY010000022">
    <property type="protein sequence ID" value="KAF3837688.1"/>
    <property type="molecule type" value="Genomic_DNA"/>
</dbReference>
<gene>
    <name evidence="1" type="ORF">F7725_009456</name>
</gene>
<reference evidence="1 2" key="1">
    <citation type="submission" date="2020-03" db="EMBL/GenBank/DDBJ databases">
        <title>Dissostichus mawsoni Genome sequencing and assembly.</title>
        <authorList>
            <person name="Park H."/>
        </authorList>
    </citation>
    <scope>NUCLEOTIDE SEQUENCE [LARGE SCALE GENOMIC DNA]</scope>
    <source>
        <strain evidence="1">DM0001</strain>
        <tissue evidence="1">Muscle</tissue>
    </source>
</reference>
<dbReference type="Proteomes" id="UP000518266">
    <property type="component" value="Unassembled WGS sequence"/>
</dbReference>
<dbReference type="AlphaFoldDB" id="A0A7J5XNN1"/>
<evidence type="ECO:0000313" key="1">
    <source>
        <dbReference type="EMBL" id="KAF3837688.1"/>
    </source>
</evidence>
<sequence length="73" mass="8429">MEALADTVLEKQRGYLDLRFVQLQQMGRETEEKLTSIQTDLVVLSESIGTLRQRWARYADPLCMSDVNGQWPV</sequence>
<proteinExistence type="predicted"/>
<keyword evidence="2" id="KW-1185">Reference proteome</keyword>
<evidence type="ECO:0000313" key="2">
    <source>
        <dbReference type="Proteomes" id="UP000518266"/>
    </source>
</evidence>
<name>A0A7J5XNN1_DISMA</name>
<accession>A0A7J5XNN1</accession>
<comment type="caution">
    <text evidence="1">The sequence shown here is derived from an EMBL/GenBank/DDBJ whole genome shotgun (WGS) entry which is preliminary data.</text>
</comment>
<organism evidence="1 2">
    <name type="scientific">Dissostichus mawsoni</name>
    <name type="common">Antarctic cod</name>
    <dbReference type="NCBI Taxonomy" id="36200"/>
    <lineage>
        <taxon>Eukaryota</taxon>
        <taxon>Metazoa</taxon>
        <taxon>Chordata</taxon>
        <taxon>Craniata</taxon>
        <taxon>Vertebrata</taxon>
        <taxon>Euteleostomi</taxon>
        <taxon>Actinopterygii</taxon>
        <taxon>Neopterygii</taxon>
        <taxon>Teleostei</taxon>
        <taxon>Neoteleostei</taxon>
        <taxon>Acanthomorphata</taxon>
        <taxon>Eupercaria</taxon>
        <taxon>Perciformes</taxon>
        <taxon>Notothenioidei</taxon>
        <taxon>Nototheniidae</taxon>
        <taxon>Dissostichus</taxon>
    </lineage>
</organism>
<protein>
    <submittedName>
        <fullName evidence="1">Uncharacterized protein</fullName>
    </submittedName>
</protein>